<keyword evidence="3" id="KW-1185">Reference proteome</keyword>
<dbReference type="EMBL" id="CP120678">
    <property type="protein sequence ID" value="WIW71183.1"/>
    <property type="molecule type" value="Genomic_DNA"/>
</dbReference>
<evidence type="ECO:0000313" key="3">
    <source>
        <dbReference type="Proteomes" id="UP001243623"/>
    </source>
</evidence>
<dbReference type="SUPFAM" id="SSF56281">
    <property type="entry name" value="Metallo-hydrolase/oxidoreductase"/>
    <property type="match status" value="1"/>
</dbReference>
<protein>
    <submittedName>
        <fullName evidence="2">MBL fold metallo-hydrolase</fullName>
    </submittedName>
</protein>
<dbReference type="CDD" id="cd07713">
    <property type="entry name" value="DHPS-like_MBL-fold"/>
    <property type="match status" value="1"/>
</dbReference>
<dbReference type="SMART" id="SM00849">
    <property type="entry name" value="Lactamase_B"/>
    <property type="match status" value="1"/>
</dbReference>
<dbReference type="InterPro" id="IPR001279">
    <property type="entry name" value="Metallo-B-lactamas"/>
</dbReference>
<dbReference type="PANTHER" id="PTHR13754">
    <property type="entry name" value="METALLO-BETA-LACTAMASE SUPERFAMILY PROTEIN"/>
    <property type="match status" value="1"/>
</dbReference>
<reference evidence="2" key="1">
    <citation type="submission" date="2023-03" db="EMBL/GenBank/DDBJ databases">
        <title>Selenobaculum gbiensis gen. nov. sp. nov., a new bacterium isolated from the gut microbiota of IBD patient.</title>
        <authorList>
            <person name="Yeo S."/>
            <person name="Park H."/>
            <person name="Huh C.S."/>
        </authorList>
    </citation>
    <scope>NUCLEOTIDE SEQUENCE</scope>
    <source>
        <strain evidence="2">ICN-92133</strain>
    </source>
</reference>
<dbReference type="InterPro" id="IPR052926">
    <property type="entry name" value="Metallo-beta-lactamase_dom"/>
</dbReference>
<dbReference type="InterPro" id="IPR041712">
    <property type="entry name" value="DHPS-like_MBL-fold"/>
</dbReference>
<dbReference type="GO" id="GO:0016740">
    <property type="term" value="F:transferase activity"/>
    <property type="evidence" value="ECO:0007669"/>
    <property type="project" value="TreeGrafter"/>
</dbReference>
<feature type="domain" description="Metallo-beta-lactamase" evidence="1">
    <location>
        <begin position="21"/>
        <end position="241"/>
    </location>
</feature>
<proteinExistence type="predicted"/>
<dbReference type="Gene3D" id="3.60.15.10">
    <property type="entry name" value="Ribonuclease Z/Hydroxyacylglutathione hydrolase-like"/>
    <property type="match status" value="1"/>
</dbReference>
<organism evidence="2 3">
    <name type="scientific">Selenobaculum gibii</name>
    <dbReference type="NCBI Taxonomy" id="3054208"/>
    <lineage>
        <taxon>Bacteria</taxon>
        <taxon>Bacillati</taxon>
        <taxon>Bacillota</taxon>
        <taxon>Negativicutes</taxon>
        <taxon>Selenomonadales</taxon>
        <taxon>Selenomonadaceae</taxon>
        <taxon>Selenobaculum</taxon>
    </lineage>
</organism>
<dbReference type="KEGG" id="sgbi:P3F81_02300"/>
<evidence type="ECO:0000259" key="1">
    <source>
        <dbReference type="SMART" id="SM00849"/>
    </source>
</evidence>
<dbReference type="PANTHER" id="PTHR13754:SF18">
    <property type="entry name" value="7,8-DIHYDROPTERIN-6-METHYL-4-(BETA-D-RIBOFURANOSYL)-AMINOBENZENE-5'-PHOSPHATE SYNTHASE"/>
    <property type="match status" value="1"/>
</dbReference>
<dbReference type="RefSeq" id="WP_147666707.1">
    <property type="nucleotide sequence ID" value="NZ_CP120678.1"/>
</dbReference>
<accession>A0A9Y2AJI0</accession>
<dbReference type="Proteomes" id="UP001243623">
    <property type="component" value="Chromosome"/>
</dbReference>
<dbReference type="AlphaFoldDB" id="A0A9Y2AJI0"/>
<sequence length="268" mass="30512">MKLKVLVENHTYIDQYFCGEPAVSFYIEDEDKRILFDVGYSDLIIKNASAMNIDLSRIDTIVFSHGHNDHTRGLAYLTERYDLSGVEVIAHSDAFKRRVCKGQEIGSPILEGDLKNLCQLRLLKEPLKVSNNLTFLGEIPTLCEFEPRRAVGKLEEGSAWKADLILDDTALVYKNEQGLYIITGCSHSGICNIIEYAKRICKDERIVAVIGGFHLFEVNDRVKAVVNYFKENHIQSLYPCHCVSFQVKAYIHQEIPIREVGVGLELEW</sequence>
<evidence type="ECO:0000313" key="2">
    <source>
        <dbReference type="EMBL" id="WIW71183.1"/>
    </source>
</evidence>
<dbReference type="InterPro" id="IPR036866">
    <property type="entry name" value="RibonucZ/Hydroxyglut_hydro"/>
</dbReference>
<name>A0A9Y2AJI0_9FIRM</name>
<gene>
    <name evidence="2" type="ORF">P3F81_02300</name>
</gene>
<dbReference type="Pfam" id="PF00753">
    <property type="entry name" value="Lactamase_B"/>
    <property type="match status" value="1"/>
</dbReference>